<feature type="transmembrane region" description="Helical" evidence="2">
    <location>
        <begin position="91"/>
        <end position="116"/>
    </location>
</feature>
<keyword evidence="2" id="KW-1133">Transmembrane helix</keyword>
<accession>A0A6A8GDJ3</accession>
<dbReference type="RefSeq" id="WP_151162006.1">
    <property type="nucleotide sequence ID" value="NZ_WKJO01000001.1"/>
</dbReference>
<organism evidence="3 4">
    <name type="scientific">Haloferax litoreum</name>
    <dbReference type="NCBI Taxonomy" id="2666140"/>
    <lineage>
        <taxon>Archaea</taxon>
        <taxon>Methanobacteriati</taxon>
        <taxon>Methanobacteriota</taxon>
        <taxon>Stenosarchaea group</taxon>
        <taxon>Halobacteria</taxon>
        <taxon>Halobacteriales</taxon>
        <taxon>Haloferacaceae</taxon>
        <taxon>Haloferax</taxon>
    </lineage>
</organism>
<evidence type="ECO:0000256" key="2">
    <source>
        <dbReference type="SAM" id="Phobius"/>
    </source>
</evidence>
<keyword evidence="2" id="KW-0812">Transmembrane</keyword>
<proteinExistence type="predicted"/>
<keyword evidence="2" id="KW-0472">Membrane</keyword>
<evidence type="ECO:0000313" key="3">
    <source>
        <dbReference type="EMBL" id="MRX21404.1"/>
    </source>
</evidence>
<dbReference type="EMBL" id="WKJO01000001">
    <property type="protein sequence ID" value="MRX21404.1"/>
    <property type="molecule type" value="Genomic_DNA"/>
</dbReference>
<evidence type="ECO:0000256" key="1">
    <source>
        <dbReference type="SAM" id="MobiDB-lite"/>
    </source>
</evidence>
<keyword evidence="4" id="KW-1185">Reference proteome</keyword>
<sequence>MSHTVDGGLSANTRRDESRDERADEGRTANTARTDRPRPANGTPERTQRAARPSVSATNRLELNPKRDVVTLSMLVLGGPFLATPRPETALIGVLFVAVGVYGVVDSVAAVVGRYVRL</sequence>
<feature type="compositionally biased region" description="Basic and acidic residues" evidence="1">
    <location>
        <begin position="13"/>
        <end position="38"/>
    </location>
</feature>
<evidence type="ECO:0000313" key="4">
    <source>
        <dbReference type="Proteomes" id="UP000439022"/>
    </source>
</evidence>
<dbReference type="AlphaFoldDB" id="A0A6A8GDJ3"/>
<dbReference type="Proteomes" id="UP000439022">
    <property type="component" value="Unassembled WGS sequence"/>
</dbReference>
<name>A0A6A8GDJ3_9EURY</name>
<gene>
    <name evidence="3" type="ORF">GJR96_05440</name>
</gene>
<reference evidence="3 4" key="1">
    <citation type="submission" date="2019-11" db="EMBL/GenBank/DDBJ databases">
        <title>Whole genome sequence of Haloferax sp. MBLA0076.</title>
        <authorList>
            <person name="Seo M.-J."/>
            <person name="Cho E.-S."/>
        </authorList>
    </citation>
    <scope>NUCLEOTIDE SEQUENCE [LARGE SCALE GENOMIC DNA]</scope>
    <source>
        <strain evidence="3 4">MBLA0076</strain>
    </source>
</reference>
<comment type="caution">
    <text evidence="3">The sequence shown here is derived from an EMBL/GenBank/DDBJ whole genome shotgun (WGS) entry which is preliminary data.</text>
</comment>
<protein>
    <submittedName>
        <fullName evidence="3">Uncharacterized protein</fullName>
    </submittedName>
</protein>
<feature type="region of interest" description="Disordered" evidence="1">
    <location>
        <begin position="1"/>
        <end position="62"/>
    </location>
</feature>